<sequence length="337" mass="37790">MQPHALSDVNRRKYTLAKSTLANMAEVLVFVSAVQATTQLVEQAFRIIARLRTAHQRQKALADVLARHESELKGVKTLIGIIDDEEELHTPSVAEELVRLQDVQGKLAKMLESLDPKQRNKAAQLARQLVHGSADEKKLAAIMDELVHVKAMLLLRIQVSSVGVIRNIEQGLVANAEVIQRIDQSLREHINDCEGLRIARLLKGRRPSNDGTVPLTKADLKALSREANDNDEDSEDETLVDDTEGPVRHIPAKTERIILRNVARHQAVQINAAIEEDIWAHIDRLVIKENTADDQCLQVNHATSLDIMMLMLEVQSSRIGVSMPQRERKRYDSVLSN</sequence>
<feature type="compositionally biased region" description="Basic and acidic residues" evidence="1">
    <location>
        <begin position="218"/>
        <end position="228"/>
    </location>
</feature>
<reference evidence="2" key="1">
    <citation type="journal article" date="2021" name="Nat. Commun.">
        <title>Genetic determinants of endophytism in the Arabidopsis root mycobiome.</title>
        <authorList>
            <person name="Mesny F."/>
            <person name="Miyauchi S."/>
            <person name="Thiergart T."/>
            <person name="Pickel B."/>
            <person name="Atanasova L."/>
            <person name="Karlsson M."/>
            <person name="Huettel B."/>
            <person name="Barry K.W."/>
            <person name="Haridas S."/>
            <person name="Chen C."/>
            <person name="Bauer D."/>
            <person name="Andreopoulos W."/>
            <person name="Pangilinan J."/>
            <person name="LaButti K."/>
            <person name="Riley R."/>
            <person name="Lipzen A."/>
            <person name="Clum A."/>
            <person name="Drula E."/>
            <person name="Henrissat B."/>
            <person name="Kohler A."/>
            <person name="Grigoriev I.V."/>
            <person name="Martin F.M."/>
            <person name="Hacquard S."/>
        </authorList>
    </citation>
    <scope>NUCLEOTIDE SEQUENCE</scope>
    <source>
        <strain evidence="2">MPI-SDFR-AT-0120</strain>
    </source>
</reference>
<evidence type="ECO:0000256" key="1">
    <source>
        <dbReference type="SAM" id="MobiDB-lite"/>
    </source>
</evidence>
<dbReference type="EMBL" id="JAGMVJ010000003">
    <property type="protein sequence ID" value="KAH7092392.1"/>
    <property type="molecule type" value="Genomic_DNA"/>
</dbReference>
<dbReference type="AlphaFoldDB" id="A0A8K0RFS6"/>
<feature type="region of interest" description="Disordered" evidence="1">
    <location>
        <begin position="209"/>
        <end position="246"/>
    </location>
</feature>
<proteinExistence type="predicted"/>
<protein>
    <submittedName>
        <fullName evidence="2">Uncharacterized protein</fullName>
    </submittedName>
</protein>
<feature type="compositionally biased region" description="Acidic residues" evidence="1">
    <location>
        <begin position="229"/>
        <end position="244"/>
    </location>
</feature>
<dbReference type="OrthoDB" id="3559235at2759"/>
<name>A0A8K0RFS6_9PLEO</name>
<keyword evidence="3" id="KW-1185">Reference proteome</keyword>
<gene>
    <name evidence="2" type="ORF">FB567DRAFT_236972</name>
</gene>
<organism evidence="2 3">
    <name type="scientific">Paraphoma chrysanthemicola</name>
    <dbReference type="NCBI Taxonomy" id="798071"/>
    <lineage>
        <taxon>Eukaryota</taxon>
        <taxon>Fungi</taxon>
        <taxon>Dikarya</taxon>
        <taxon>Ascomycota</taxon>
        <taxon>Pezizomycotina</taxon>
        <taxon>Dothideomycetes</taxon>
        <taxon>Pleosporomycetidae</taxon>
        <taxon>Pleosporales</taxon>
        <taxon>Pleosporineae</taxon>
        <taxon>Phaeosphaeriaceae</taxon>
        <taxon>Paraphoma</taxon>
    </lineage>
</organism>
<evidence type="ECO:0000313" key="3">
    <source>
        <dbReference type="Proteomes" id="UP000813461"/>
    </source>
</evidence>
<evidence type="ECO:0000313" key="2">
    <source>
        <dbReference type="EMBL" id="KAH7092392.1"/>
    </source>
</evidence>
<dbReference type="Proteomes" id="UP000813461">
    <property type="component" value="Unassembled WGS sequence"/>
</dbReference>
<comment type="caution">
    <text evidence="2">The sequence shown here is derived from an EMBL/GenBank/DDBJ whole genome shotgun (WGS) entry which is preliminary data.</text>
</comment>
<accession>A0A8K0RFS6</accession>